<reference evidence="2" key="2">
    <citation type="submission" date="2008-12" db="EMBL/GenBank/DDBJ databases">
        <title>Improved gene annotation of the rice (Oryza sativa) genomes.</title>
        <authorList>
            <person name="Wang J."/>
            <person name="Li R."/>
            <person name="Fan W."/>
            <person name="Huang Q."/>
            <person name="Zhang J."/>
            <person name="Zhou Y."/>
            <person name="Hu Y."/>
            <person name="Zi S."/>
            <person name="Li J."/>
            <person name="Ni P."/>
            <person name="Zheng H."/>
            <person name="Zhang Y."/>
            <person name="Zhao M."/>
            <person name="Hao Q."/>
            <person name="McDermott J."/>
            <person name="Samudrala R."/>
            <person name="Kristiansen K."/>
            <person name="Wong G.K.-S."/>
        </authorList>
    </citation>
    <scope>NUCLEOTIDE SEQUENCE</scope>
</reference>
<proteinExistence type="predicted"/>
<feature type="domain" description="DUF834" evidence="1">
    <location>
        <begin position="10"/>
        <end position="57"/>
    </location>
</feature>
<dbReference type="InterPro" id="IPR008552">
    <property type="entry name" value="DUF834"/>
</dbReference>
<dbReference type="Proteomes" id="UP000007752">
    <property type="component" value="Chromosome 12"/>
</dbReference>
<evidence type="ECO:0000313" key="2">
    <source>
        <dbReference type="EMBL" id="EAZ20530.1"/>
    </source>
</evidence>
<dbReference type="Pfam" id="PF05754">
    <property type="entry name" value="DUF834"/>
    <property type="match status" value="1"/>
</dbReference>
<sequence>MNSEGDGRRQAPKGGEILVNDDSGVPAIFGEDEMVDGVLLAAANLMEAAATEGDDGSANMFMEYCIGKNKEMEVTKVVF</sequence>
<protein>
    <recommendedName>
        <fullName evidence="1">DUF834 domain-containing protein</fullName>
    </recommendedName>
</protein>
<evidence type="ECO:0000259" key="1">
    <source>
        <dbReference type="Pfam" id="PF05754"/>
    </source>
</evidence>
<name>A0A8J8XSJ2_ORYSJ</name>
<accession>A0A8J8XSJ2</accession>
<gene>
    <name evidence="2" type="ORF">OsJ_36141</name>
</gene>
<dbReference type="EMBL" id="CM000149">
    <property type="protein sequence ID" value="EAZ20530.1"/>
    <property type="molecule type" value="Genomic_DNA"/>
</dbReference>
<dbReference type="AlphaFoldDB" id="A0A8J8XSJ2"/>
<organism evidence="2">
    <name type="scientific">Oryza sativa subsp. japonica</name>
    <name type="common">Rice</name>
    <dbReference type="NCBI Taxonomy" id="39947"/>
    <lineage>
        <taxon>Eukaryota</taxon>
        <taxon>Viridiplantae</taxon>
        <taxon>Streptophyta</taxon>
        <taxon>Embryophyta</taxon>
        <taxon>Tracheophyta</taxon>
        <taxon>Spermatophyta</taxon>
        <taxon>Magnoliopsida</taxon>
        <taxon>Liliopsida</taxon>
        <taxon>Poales</taxon>
        <taxon>Poaceae</taxon>
        <taxon>BOP clade</taxon>
        <taxon>Oryzoideae</taxon>
        <taxon>Oryzeae</taxon>
        <taxon>Oryzinae</taxon>
        <taxon>Oryza</taxon>
        <taxon>Oryza sativa</taxon>
    </lineage>
</organism>
<reference evidence="2" key="1">
    <citation type="journal article" date="2005" name="PLoS Biol.">
        <title>The genomes of Oryza sativa: a history of duplications.</title>
        <authorList>
            <person name="Yu J."/>
            <person name="Wang J."/>
            <person name="Lin W."/>
            <person name="Li S."/>
            <person name="Li H."/>
            <person name="Zhou J."/>
            <person name="Ni P."/>
            <person name="Dong W."/>
            <person name="Hu S."/>
            <person name="Zeng C."/>
            <person name="Zhang J."/>
            <person name="Zhang Y."/>
            <person name="Li R."/>
            <person name="Xu Z."/>
            <person name="Li S."/>
            <person name="Li X."/>
            <person name="Zheng H."/>
            <person name="Cong L."/>
            <person name="Lin L."/>
            <person name="Yin J."/>
            <person name="Geng J."/>
            <person name="Li G."/>
            <person name="Shi J."/>
            <person name="Liu J."/>
            <person name="Lv H."/>
            <person name="Li J."/>
            <person name="Wang J."/>
            <person name="Deng Y."/>
            <person name="Ran L."/>
            <person name="Shi X."/>
            <person name="Wang X."/>
            <person name="Wu Q."/>
            <person name="Li C."/>
            <person name="Ren X."/>
            <person name="Wang J."/>
            <person name="Wang X."/>
            <person name="Li D."/>
            <person name="Liu D."/>
            <person name="Zhang X."/>
            <person name="Ji Z."/>
            <person name="Zhao W."/>
            <person name="Sun Y."/>
            <person name="Zhang Z."/>
            <person name="Bao J."/>
            <person name="Han Y."/>
            <person name="Dong L."/>
            <person name="Ji J."/>
            <person name="Chen P."/>
            <person name="Wu S."/>
            <person name="Liu J."/>
            <person name="Xiao Y."/>
            <person name="Bu D."/>
            <person name="Tan J."/>
            <person name="Yang L."/>
            <person name="Ye C."/>
            <person name="Zhang J."/>
            <person name="Xu J."/>
            <person name="Zhou Y."/>
            <person name="Yu Y."/>
            <person name="Zhang B."/>
            <person name="Zhuang S."/>
            <person name="Wei H."/>
            <person name="Liu B."/>
            <person name="Lei M."/>
            <person name="Yu H."/>
            <person name="Li Y."/>
            <person name="Xu H."/>
            <person name="Wei S."/>
            <person name="He X."/>
            <person name="Fang L."/>
            <person name="Zhang Z."/>
            <person name="Zhang Y."/>
            <person name="Huang X."/>
            <person name="Su Z."/>
            <person name="Tong W."/>
            <person name="Li J."/>
            <person name="Tong Z."/>
            <person name="Li S."/>
            <person name="Ye J."/>
            <person name="Wang L."/>
            <person name="Fang L."/>
            <person name="Lei T."/>
            <person name="Chen C."/>
            <person name="Chen H."/>
            <person name="Xu Z."/>
            <person name="Li H."/>
            <person name="Huang H."/>
            <person name="Zhang F."/>
            <person name="Xu H."/>
            <person name="Li N."/>
            <person name="Zhao C."/>
            <person name="Li S."/>
            <person name="Dong L."/>
            <person name="Huang Y."/>
            <person name="Li L."/>
            <person name="Xi Y."/>
            <person name="Qi Q."/>
            <person name="Li W."/>
            <person name="Zhang B."/>
            <person name="Hu W."/>
            <person name="Zhang Y."/>
            <person name="Tian X."/>
            <person name="Jiao Y."/>
            <person name="Liang X."/>
            <person name="Jin J."/>
            <person name="Gao L."/>
            <person name="Zheng W."/>
            <person name="Hao B."/>
            <person name="Liu S."/>
            <person name="Wang W."/>
            <person name="Yuan L."/>
            <person name="Cao M."/>
            <person name="McDermott J."/>
            <person name="Samudrala R."/>
            <person name="Wang J."/>
            <person name="Wong G.K."/>
            <person name="Yang H."/>
        </authorList>
    </citation>
    <scope>NUCLEOTIDE SEQUENCE [LARGE SCALE GENOMIC DNA]</scope>
</reference>